<dbReference type="Proteomes" id="UP000001578">
    <property type="component" value="Chromosome"/>
</dbReference>
<dbReference type="KEGG" id="gtn:GTNG_3238"/>
<reference evidence="1 2" key="1">
    <citation type="journal article" date="2007" name="Proc. Natl. Acad. Sci. U.S.A.">
        <title>Genome and proteome of long-chain alkane degrading Geobacillus thermodenitrificans NG80-2 isolated from a deep-subsurface oil reservoir.</title>
        <authorList>
            <person name="Feng L."/>
            <person name="Wang W."/>
            <person name="Cheng J."/>
            <person name="Ren Y."/>
            <person name="Zhao G."/>
            <person name="Gao C."/>
            <person name="Tang Y."/>
            <person name="Liu X."/>
            <person name="Han W."/>
            <person name="Peng X."/>
            <person name="Liu R."/>
            <person name="Wang L."/>
        </authorList>
    </citation>
    <scope>NUCLEOTIDE SEQUENCE [LARGE SCALE GENOMIC DNA]</scope>
    <source>
        <strain evidence="1 2">NG80-2</strain>
    </source>
</reference>
<protein>
    <submittedName>
        <fullName evidence="1">Uncharacterized protein</fullName>
    </submittedName>
</protein>
<organism evidence="1 2">
    <name type="scientific">Geobacillus thermodenitrificans (strain NG80-2)</name>
    <dbReference type="NCBI Taxonomy" id="420246"/>
    <lineage>
        <taxon>Bacteria</taxon>
        <taxon>Bacillati</taxon>
        <taxon>Bacillota</taxon>
        <taxon>Bacilli</taxon>
        <taxon>Bacillales</taxon>
        <taxon>Anoxybacillaceae</taxon>
        <taxon>Geobacillus</taxon>
    </lineage>
</organism>
<proteinExistence type="predicted"/>
<accession>A4ITC7</accession>
<sequence length="99" mass="11618">MNRLKIIHDCGWPSQTLHKQEREMKNAHFCQCALAVRLVMVREFLRKDSVSFLRIHRNGIRSNACGNGEDTVQAIIQFVNDIHERSEEVLKRLKRCSEK</sequence>
<name>A4ITC7_GEOTN</name>
<dbReference type="AlphaFoldDB" id="A4ITC7"/>
<dbReference type="HOGENOM" id="CLU_2316310_0_0_9"/>
<evidence type="ECO:0000313" key="1">
    <source>
        <dbReference type="EMBL" id="ABO68581.1"/>
    </source>
</evidence>
<evidence type="ECO:0000313" key="2">
    <source>
        <dbReference type="Proteomes" id="UP000001578"/>
    </source>
</evidence>
<dbReference type="EMBL" id="CP000557">
    <property type="protein sequence ID" value="ABO68581.1"/>
    <property type="molecule type" value="Genomic_DNA"/>
</dbReference>
<gene>
    <name evidence="1" type="ordered locus">GTNG_3238</name>
</gene>